<name>A0A7J8GAZ9_ROUAE</name>
<gene>
    <name evidence="1" type="ORF">HJG63_011763</name>
</gene>
<reference evidence="1 2" key="1">
    <citation type="journal article" date="2020" name="Nature">
        <title>Six reference-quality genomes reveal evolution of bat adaptations.</title>
        <authorList>
            <person name="Jebb D."/>
            <person name="Huang Z."/>
            <person name="Pippel M."/>
            <person name="Hughes G.M."/>
            <person name="Lavrichenko K."/>
            <person name="Devanna P."/>
            <person name="Winkler S."/>
            <person name="Jermiin L.S."/>
            <person name="Skirmuntt E.C."/>
            <person name="Katzourakis A."/>
            <person name="Burkitt-Gray L."/>
            <person name="Ray D.A."/>
            <person name="Sullivan K.A.M."/>
            <person name="Roscito J.G."/>
            <person name="Kirilenko B.M."/>
            <person name="Davalos L.M."/>
            <person name="Corthals A.P."/>
            <person name="Power M.L."/>
            <person name="Jones G."/>
            <person name="Ransome R.D."/>
            <person name="Dechmann D.K.N."/>
            <person name="Locatelli A.G."/>
            <person name="Puechmaille S.J."/>
            <person name="Fedrigo O."/>
            <person name="Jarvis E.D."/>
            <person name="Hiller M."/>
            <person name="Vernes S.C."/>
            <person name="Myers E.W."/>
            <person name="Teeling E.C."/>
        </authorList>
    </citation>
    <scope>NUCLEOTIDE SEQUENCE [LARGE SCALE GENOMIC DNA]</scope>
    <source>
        <strain evidence="1">MRouAeg1</strain>
        <tissue evidence="1">Muscle</tissue>
    </source>
</reference>
<evidence type="ECO:0000313" key="2">
    <source>
        <dbReference type="Proteomes" id="UP000593571"/>
    </source>
</evidence>
<dbReference type="EMBL" id="JACASE010000006">
    <property type="protein sequence ID" value="KAF6457243.1"/>
    <property type="molecule type" value="Genomic_DNA"/>
</dbReference>
<evidence type="ECO:0000313" key="1">
    <source>
        <dbReference type="EMBL" id="KAF6457243.1"/>
    </source>
</evidence>
<organism evidence="1 2">
    <name type="scientific">Rousettus aegyptiacus</name>
    <name type="common">Egyptian fruit bat</name>
    <name type="synonym">Pteropus aegyptiacus</name>
    <dbReference type="NCBI Taxonomy" id="9407"/>
    <lineage>
        <taxon>Eukaryota</taxon>
        <taxon>Metazoa</taxon>
        <taxon>Chordata</taxon>
        <taxon>Craniata</taxon>
        <taxon>Vertebrata</taxon>
        <taxon>Euteleostomi</taxon>
        <taxon>Mammalia</taxon>
        <taxon>Eutheria</taxon>
        <taxon>Laurasiatheria</taxon>
        <taxon>Chiroptera</taxon>
        <taxon>Yinpterochiroptera</taxon>
        <taxon>Pteropodoidea</taxon>
        <taxon>Pteropodidae</taxon>
        <taxon>Rousettinae</taxon>
        <taxon>Rousettus</taxon>
    </lineage>
</organism>
<sequence>MAEKVWAPGFRPQAPWAARAASGSTVCSSAGRWARARPSKMVSHWAAVCSVCSCTCVSPHTCEPSTHAHPRSTWCGARTGPAGLGLALGVYSWMAKAGTICTWEQGIGTLTLQLYGDQLCGDRPCDEPSVDMPAAVTQSVLQHPALQNPVVKTRAVHRTHQHGERKKSPRPSASSLWLWPWRVHLSRSHEEGREFFKGLASNPGPST</sequence>
<protein>
    <submittedName>
        <fullName evidence="1">Uncharacterized protein</fullName>
    </submittedName>
</protein>
<comment type="caution">
    <text evidence="1">The sequence shown here is derived from an EMBL/GenBank/DDBJ whole genome shotgun (WGS) entry which is preliminary data.</text>
</comment>
<dbReference type="Proteomes" id="UP000593571">
    <property type="component" value="Unassembled WGS sequence"/>
</dbReference>
<accession>A0A7J8GAZ9</accession>
<dbReference type="AlphaFoldDB" id="A0A7J8GAZ9"/>
<proteinExistence type="predicted"/>
<keyword evidence="2" id="KW-1185">Reference proteome</keyword>